<dbReference type="AlphaFoldDB" id="A0A2H1WVZ7"/>
<sequence length="233" mass="26312">MTSSALGEAGGSFRLLLTKNHPVLTPALSRSPGNLLFCPQLRIGRQPYWALSVVVAYKMLAWHALSLGRAGFQCSGVFMVVSTVDSGLQELQRYGRLRDIYHVYLYRKLIEISKHGKYPVSSSNSSVSDHVSLKTYKQDTFATHLLLLWCCGCPWAALIAYHQTYHLMVSNRRRPWTLETLEALRRYMRVAGFLGVRNLSSGIGDWEGLDRSDTTALQKPNVKQRFRCVSEVT</sequence>
<name>A0A2H1WVZ7_SPOFR</name>
<evidence type="ECO:0000259" key="1">
    <source>
        <dbReference type="PROSITE" id="PS50206"/>
    </source>
</evidence>
<evidence type="ECO:0000313" key="2">
    <source>
        <dbReference type="EMBL" id="SOQ57172.1"/>
    </source>
</evidence>
<proteinExistence type="predicted"/>
<dbReference type="InterPro" id="IPR001763">
    <property type="entry name" value="Rhodanese-like_dom"/>
</dbReference>
<protein>
    <submittedName>
        <fullName evidence="2">SFRICE_027593</fullName>
    </submittedName>
</protein>
<feature type="domain" description="Rhodanese" evidence="1">
    <location>
        <begin position="186"/>
        <end position="215"/>
    </location>
</feature>
<dbReference type="PROSITE" id="PS50206">
    <property type="entry name" value="RHODANESE_3"/>
    <property type="match status" value="1"/>
</dbReference>
<organism evidence="2">
    <name type="scientific">Spodoptera frugiperda</name>
    <name type="common">Fall armyworm</name>
    <dbReference type="NCBI Taxonomy" id="7108"/>
    <lineage>
        <taxon>Eukaryota</taxon>
        <taxon>Metazoa</taxon>
        <taxon>Ecdysozoa</taxon>
        <taxon>Arthropoda</taxon>
        <taxon>Hexapoda</taxon>
        <taxon>Insecta</taxon>
        <taxon>Pterygota</taxon>
        <taxon>Neoptera</taxon>
        <taxon>Endopterygota</taxon>
        <taxon>Lepidoptera</taxon>
        <taxon>Glossata</taxon>
        <taxon>Ditrysia</taxon>
        <taxon>Noctuoidea</taxon>
        <taxon>Noctuidae</taxon>
        <taxon>Amphipyrinae</taxon>
        <taxon>Spodoptera</taxon>
    </lineage>
</organism>
<dbReference type="EMBL" id="ODYU01011435">
    <property type="protein sequence ID" value="SOQ57172.1"/>
    <property type="molecule type" value="Genomic_DNA"/>
</dbReference>
<accession>A0A2H1WVZ7</accession>
<reference evidence="2" key="1">
    <citation type="submission" date="2016-07" db="EMBL/GenBank/DDBJ databases">
        <authorList>
            <person name="Bretaudeau A."/>
        </authorList>
    </citation>
    <scope>NUCLEOTIDE SEQUENCE</scope>
    <source>
        <strain evidence="2">Rice</strain>
        <tissue evidence="2">Whole body</tissue>
    </source>
</reference>
<gene>
    <name evidence="2" type="ORF">SFRICE_027593</name>
</gene>